<reference evidence="14 15" key="1">
    <citation type="submission" date="2017-11" db="EMBL/GenBank/DDBJ databases">
        <title>De novo assembly and phasing of dikaryotic genomes from two isolates of Puccinia coronata f. sp. avenae, the causal agent of oat crown rust.</title>
        <authorList>
            <person name="Miller M.E."/>
            <person name="Zhang Y."/>
            <person name="Omidvar V."/>
            <person name="Sperschneider J."/>
            <person name="Schwessinger B."/>
            <person name="Raley C."/>
            <person name="Palmer J.M."/>
            <person name="Garnica D."/>
            <person name="Upadhyaya N."/>
            <person name="Rathjen J."/>
            <person name="Taylor J.M."/>
            <person name="Park R.F."/>
            <person name="Dodds P.N."/>
            <person name="Hirsch C.D."/>
            <person name="Kianian S.F."/>
            <person name="Figueroa M."/>
        </authorList>
    </citation>
    <scope>NUCLEOTIDE SEQUENCE [LARGE SCALE GENOMIC DNA]</scope>
    <source>
        <strain evidence="14">12SD80</strain>
    </source>
</reference>
<dbReference type="Pfam" id="PF00288">
    <property type="entry name" value="GHMP_kinases_N"/>
    <property type="match status" value="1"/>
</dbReference>
<dbReference type="SUPFAM" id="SSF55060">
    <property type="entry name" value="GHMP Kinase, C-terminal domain"/>
    <property type="match status" value="1"/>
</dbReference>
<evidence type="ECO:0000259" key="12">
    <source>
        <dbReference type="Pfam" id="PF08544"/>
    </source>
</evidence>
<comment type="pathway">
    <text evidence="1">Carbohydrate metabolism; galactose metabolism.</text>
</comment>
<name>A0A2N5SJL1_9BASI</name>
<dbReference type="PROSITE" id="PS00627">
    <property type="entry name" value="GHMP_KINASES_ATP"/>
    <property type="match status" value="1"/>
</dbReference>
<dbReference type="SUPFAM" id="SSF54211">
    <property type="entry name" value="Ribosomal protein S5 domain 2-like"/>
    <property type="match status" value="1"/>
</dbReference>
<feature type="domain" description="GHMP kinase C-terminal" evidence="12">
    <location>
        <begin position="389"/>
        <end position="463"/>
    </location>
</feature>
<dbReference type="InterPro" id="IPR019539">
    <property type="entry name" value="GalKase_N"/>
</dbReference>
<dbReference type="Pfam" id="PF10509">
    <property type="entry name" value="GalKase_gal_bdg"/>
    <property type="match status" value="1"/>
</dbReference>
<evidence type="ECO:0000256" key="6">
    <source>
        <dbReference type="ARBA" id="ARBA00022741"/>
    </source>
</evidence>
<feature type="domain" description="GHMP kinase N-terminal" evidence="11">
    <location>
        <begin position="166"/>
        <end position="229"/>
    </location>
</feature>
<evidence type="ECO:0000256" key="7">
    <source>
        <dbReference type="ARBA" id="ARBA00022777"/>
    </source>
</evidence>
<dbReference type="InterPro" id="IPR014721">
    <property type="entry name" value="Ribsml_uS5_D2-typ_fold_subgr"/>
</dbReference>
<keyword evidence="5" id="KW-0808">Transferase</keyword>
<evidence type="ECO:0000256" key="4">
    <source>
        <dbReference type="ARBA" id="ARBA00019487"/>
    </source>
</evidence>
<evidence type="ECO:0000256" key="8">
    <source>
        <dbReference type="ARBA" id="ARBA00022840"/>
    </source>
</evidence>
<evidence type="ECO:0000256" key="2">
    <source>
        <dbReference type="ARBA" id="ARBA00006566"/>
    </source>
</evidence>
<comment type="similarity">
    <text evidence="2">Belongs to the GHMP kinase family. GalK subfamily.</text>
</comment>
<keyword evidence="7" id="KW-0418">Kinase</keyword>
<evidence type="ECO:0000313" key="14">
    <source>
        <dbReference type="EMBL" id="PLW13409.1"/>
    </source>
</evidence>
<sequence length="504" mass="54971">MAEEPLVLLTSVLDQVYTPNSLQNQSTRWGSLISTFRNTYAHPPHFITRAPGRVNIIGEHIDYSRFSVLPSAIEPDLLIAASAEYSPDPKPSDPSVQVRALNVNPSYPEVSFQYQPHTKIFIGNGGWSDYLKSAFNTCLSHLIKCTSSSDADADADADANVDAELRFPTSIQLLIDGTVPAGSGLSSSAAITTASVLAVLYMHQSPKKQHVISKSLVASLAIAAEKACGISVGEWTRPLPCLVSLLSYFTSSSLPPSKSSLFNYPIRHRPRSSLRTEKARYPKDLRELVELYAPQDPIPLAIQRVLDSLPDVHLLGGPAGLTHQSILQNLGINQQQFETHILDGMVVEPRGGIYKPYNRARHVLTEAKRVYEFRELLEKKAGSEEHSEGVIVSIGRLMNESQTSCRQDYECSCDALDELISIATSNGSLGSRLTGAGWGGSSVHLVRDQDISKLIEAFKAHYYSIHFPNLSAKQLADACFPTKPEGGACLFTPLDGTSSLNVQP</sequence>
<keyword evidence="6" id="KW-0547">Nucleotide-binding</keyword>
<organism evidence="14 15">
    <name type="scientific">Puccinia coronata f. sp. avenae</name>
    <dbReference type="NCBI Taxonomy" id="200324"/>
    <lineage>
        <taxon>Eukaryota</taxon>
        <taxon>Fungi</taxon>
        <taxon>Dikarya</taxon>
        <taxon>Basidiomycota</taxon>
        <taxon>Pucciniomycotina</taxon>
        <taxon>Pucciniomycetes</taxon>
        <taxon>Pucciniales</taxon>
        <taxon>Pucciniaceae</taxon>
        <taxon>Puccinia</taxon>
    </lineage>
</organism>
<dbReference type="PANTHER" id="PTHR10457:SF7">
    <property type="entry name" value="GALACTOKINASE-RELATED"/>
    <property type="match status" value="1"/>
</dbReference>
<feature type="domain" description="Galactokinase N-terminal" evidence="13">
    <location>
        <begin position="35"/>
        <end position="82"/>
    </location>
</feature>
<evidence type="ECO:0000256" key="5">
    <source>
        <dbReference type="ARBA" id="ARBA00022679"/>
    </source>
</evidence>
<dbReference type="InterPro" id="IPR000705">
    <property type="entry name" value="Galactokinase"/>
</dbReference>
<gene>
    <name evidence="14" type="ORF">PCASD_21542</name>
</gene>
<dbReference type="GO" id="GO:0005829">
    <property type="term" value="C:cytosol"/>
    <property type="evidence" value="ECO:0007669"/>
    <property type="project" value="TreeGrafter"/>
</dbReference>
<dbReference type="Gene3D" id="3.30.70.890">
    <property type="entry name" value="GHMP kinase, C-terminal domain"/>
    <property type="match status" value="1"/>
</dbReference>
<dbReference type="GO" id="GO:0006012">
    <property type="term" value="P:galactose metabolic process"/>
    <property type="evidence" value="ECO:0007669"/>
    <property type="project" value="UniProtKB-UniPathway"/>
</dbReference>
<evidence type="ECO:0000259" key="11">
    <source>
        <dbReference type="Pfam" id="PF00288"/>
    </source>
</evidence>
<evidence type="ECO:0000256" key="3">
    <source>
        <dbReference type="ARBA" id="ARBA00012315"/>
    </source>
</evidence>
<accession>A0A2N5SJL1</accession>
<dbReference type="PRINTS" id="PR00959">
    <property type="entry name" value="MEVGALKINASE"/>
</dbReference>
<dbReference type="InterPro" id="IPR019741">
    <property type="entry name" value="Galactokinase_CS"/>
</dbReference>
<dbReference type="InterPro" id="IPR006203">
    <property type="entry name" value="GHMP_knse_ATP-bd_CS"/>
</dbReference>
<dbReference type="PRINTS" id="PR00473">
    <property type="entry name" value="GALCTOKINASE"/>
</dbReference>
<dbReference type="GO" id="GO:0004335">
    <property type="term" value="F:galactokinase activity"/>
    <property type="evidence" value="ECO:0007669"/>
    <property type="project" value="UniProtKB-EC"/>
</dbReference>
<comment type="catalytic activity">
    <reaction evidence="10">
        <text>alpha-D-galactose + ATP = alpha-D-galactose 1-phosphate + ADP + H(+)</text>
        <dbReference type="Rhea" id="RHEA:13553"/>
        <dbReference type="ChEBI" id="CHEBI:15378"/>
        <dbReference type="ChEBI" id="CHEBI:28061"/>
        <dbReference type="ChEBI" id="CHEBI:30616"/>
        <dbReference type="ChEBI" id="CHEBI:58336"/>
        <dbReference type="ChEBI" id="CHEBI:456216"/>
        <dbReference type="EC" id="2.7.1.6"/>
    </reaction>
    <physiologicalReaction direction="left-to-right" evidence="10">
        <dbReference type="Rhea" id="RHEA:13554"/>
    </physiologicalReaction>
</comment>
<dbReference type="EMBL" id="PGCI01000853">
    <property type="protein sequence ID" value="PLW13409.1"/>
    <property type="molecule type" value="Genomic_DNA"/>
</dbReference>
<evidence type="ECO:0000313" key="15">
    <source>
        <dbReference type="Proteomes" id="UP000235392"/>
    </source>
</evidence>
<dbReference type="PROSITE" id="PS00106">
    <property type="entry name" value="GALACTOKINASE"/>
    <property type="match status" value="1"/>
</dbReference>
<protein>
    <recommendedName>
        <fullName evidence="4">Galactokinase</fullName>
        <ecNumber evidence="3">2.7.1.6</ecNumber>
    </recommendedName>
    <alternativeName>
        <fullName evidence="9">Galactose kinase</fullName>
    </alternativeName>
</protein>
<comment type="caution">
    <text evidence="14">The sequence shown here is derived from an EMBL/GenBank/DDBJ whole genome shotgun (WGS) entry which is preliminary data.</text>
</comment>
<dbReference type="UniPathway" id="UPA00214"/>
<dbReference type="Pfam" id="PF08544">
    <property type="entry name" value="GHMP_kinases_C"/>
    <property type="match status" value="1"/>
</dbReference>
<proteinExistence type="inferred from homology"/>
<dbReference type="PIRSF" id="PIRSF000530">
    <property type="entry name" value="Galactokinase"/>
    <property type="match status" value="1"/>
</dbReference>
<dbReference type="InterPro" id="IPR036554">
    <property type="entry name" value="GHMP_kinase_C_sf"/>
</dbReference>
<dbReference type="EC" id="2.7.1.6" evidence="3"/>
<dbReference type="InterPro" id="IPR006206">
    <property type="entry name" value="Mevalonate/galactokinase"/>
</dbReference>
<dbReference type="InterPro" id="IPR020568">
    <property type="entry name" value="Ribosomal_Su5_D2-typ_SF"/>
</dbReference>
<dbReference type="Gene3D" id="3.30.230.10">
    <property type="match status" value="1"/>
</dbReference>
<evidence type="ECO:0000256" key="10">
    <source>
        <dbReference type="ARBA" id="ARBA00049538"/>
    </source>
</evidence>
<evidence type="ECO:0000256" key="1">
    <source>
        <dbReference type="ARBA" id="ARBA00004947"/>
    </source>
</evidence>
<keyword evidence="8" id="KW-0067">ATP-binding</keyword>
<dbReference type="InterPro" id="IPR006204">
    <property type="entry name" value="GHMP_kinase_N_dom"/>
</dbReference>
<dbReference type="AlphaFoldDB" id="A0A2N5SJL1"/>
<evidence type="ECO:0000259" key="13">
    <source>
        <dbReference type="Pfam" id="PF10509"/>
    </source>
</evidence>
<dbReference type="GO" id="GO:0005524">
    <property type="term" value="F:ATP binding"/>
    <property type="evidence" value="ECO:0007669"/>
    <property type="project" value="UniProtKB-KW"/>
</dbReference>
<dbReference type="InterPro" id="IPR013750">
    <property type="entry name" value="GHMP_kinase_C_dom"/>
</dbReference>
<dbReference type="Proteomes" id="UP000235392">
    <property type="component" value="Unassembled WGS sequence"/>
</dbReference>
<dbReference type="PANTHER" id="PTHR10457">
    <property type="entry name" value="MEVALONATE KINASE/GALACTOKINASE"/>
    <property type="match status" value="1"/>
</dbReference>
<evidence type="ECO:0000256" key="9">
    <source>
        <dbReference type="ARBA" id="ARBA00029590"/>
    </source>
</evidence>